<protein>
    <recommendedName>
        <fullName evidence="3">F-box domain-containing protein</fullName>
    </recommendedName>
</protein>
<name>A0A139A3P5_GONPJ</name>
<dbReference type="EMBL" id="KQ965809">
    <property type="protein sequence ID" value="KXS11095.1"/>
    <property type="molecule type" value="Genomic_DNA"/>
</dbReference>
<dbReference type="AlphaFoldDB" id="A0A139A3P5"/>
<gene>
    <name evidence="1" type="ORF">M427DRAFT_36285</name>
</gene>
<evidence type="ECO:0000313" key="2">
    <source>
        <dbReference type="Proteomes" id="UP000070544"/>
    </source>
</evidence>
<organism evidence="1 2">
    <name type="scientific">Gonapodya prolifera (strain JEL478)</name>
    <name type="common">Monoblepharis prolifera</name>
    <dbReference type="NCBI Taxonomy" id="1344416"/>
    <lineage>
        <taxon>Eukaryota</taxon>
        <taxon>Fungi</taxon>
        <taxon>Fungi incertae sedis</taxon>
        <taxon>Chytridiomycota</taxon>
        <taxon>Chytridiomycota incertae sedis</taxon>
        <taxon>Monoblepharidomycetes</taxon>
        <taxon>Monoblepharidales</taxon>
        <taxon>Gonapodyaceae</taxon>
        <taxon>Gonapodya</taxon>
    </lineage>
</organism>
<proteinExistence type="predicted"/>
<accession>A0A139A3P5</accession>
<dbReference type="Gene3D" id="1.20.1280.50">
    <property type="match status" value="1"/>
</dbReference>
<sequence>MAPSIESHAEELILQILDLLPPRILFQCAVRVSKRWKTLVGRLFLPDGRPGVVVDVGVDAITHIIWMHSGGVICNDRKRIGGYHWFIQPADRCSLVGGRKVVANVKLMVDSGTDIIKVDIARLSKDFDEMGKFAFCGVSSVSTELQAPWRDTEEFADWLEKVPFTAARKLWIEQNLLEKMSQSAKRWSFPDIEDLHVETSSGAGSTMIPRHCNVGSRLFPNLRRLSLEIGAPGGDTHNPAAQDIFARISLLTGADRSTSPWEEIKVTGKGQSESPGLIQVVHVSASLPRLRKISIGTRSNWSSLSVESLSGKEFTVSKQLKALELSMHSLRDDHASVLHCFSTTIGALFPCLEELTLIMEMRPADMLINRDFWTFFADFVKQQPAETIWLKFYIVDGGRIFGESDIGSDLRRSVKTLEGEVRKGLADQQCSKRVTCDFWYPKAG</sequence>
<evidence type="ECO:0000313" key="1">
    <source>
        <dbReference type="EMBL" id="KXS11095.1"/>
    </source>
</evidence>
<keyword evidence="2" id="KW-1185">Reference proteome</keyword>
<dbReference type="Proteomes" id="UP000070544">
    <property type="component" value="Unassembled WGS sequence"/>
</dbReference>
<evidence type="ECO:0008006" key="3">
    <source>
        <dbReference type="Google" id="ProtNLM"/>
    </source>
</evidence>
<reference evidence="1 2" key="1">
    <citation type="journal article" date="2015" name="Genome Biol. Evol.">
        <title>Phylogenomic analyses indicate that early fungi evolved digesting cell walls of algal ancestors of land plants.</title>
        <authorList>
            <person name="Chang Y."/>
            <person name="Wang S."/>
            <person name="Sekimoto S."/>
            <person name="Aerts A.L."/>
            <person name="Choi C."/>
            <person name="Clum A."/>
            <person name="LaButti K.M."/>
            <person name="Lindquist E.A."/>
            <person name="Yee Ngan C."/>
            <person name="Ohm R.A."/>
            <person name="Salamov A.A."/>
            <person name="Grigoriev I.V."/>
            <person name="Spatafora J.W."/>
            <person name="Berbee M.L."/>
        </authorList>
    </citation>
    <scope>NUCLEOTIDE SEQUENCE [LARGE SCALE GENOMIC DNA]</scope>
    <source>
        <strain evidence="1 2">JEL478</strain>
    </source>
</reference>